<reference evidence="2 3" key="1">
    <citation type="journal article" date="2020" name="Microb. Genom.">
        <title>Genetic diversity of clinical and environmental Mucorales isolates obtained from an investigation of mucormycosis cases among solid organ transplant recipients.</title>
        <authorList>
            <person name="Nguyen M.H."/>
            <person name="Kaul D."/>
            <person name="Muto C."/>
            <person name="Cheng S.J."/>
            <person name="Richter R.A."/>
            <person name="Bruno V.M."/>
            <person name="Liu G."/>
            <person name="Beyhan S."/>
            <person name="Sundermann A.J."/>
            <person name="Mounaud S."/>
            <person name="Pasculle A.W."/>
            <person name="Nierman W.C."/>
            <person name="Driscoll E."/>
            <person name="Cumbie R."/>
            <person name="Clancy C.J."/>
            <person name="Dupont C.L."/>
        </authorList>
    </citation>
    <scope>NUCLEOTIDE SEQUENCE [LARGE SCALE GENOMIC DNA]</scope>
    <source>
        <strain evidence="2 3">GL24</strain>
    </source>
</reference>
<protein>
    <submittedName>
        <fullName evidence="2">Uncharacterized protein</fullName>
    </submittedName>
</protein>
<dbReference type="AlphaFoldDB" id="A0A9P7C6R8"/>
<feature type="region of interest" description="Disordered" evidence="1">
    <location>
        <begin position="1"/>
        <end position="72"/>
    </location>
</feature>
<evidence type="ECO:0000313" key="2">
    <source>
        <dbReference type="EMBL" id="KAG1537915.1"/>
    </source>
</evidence>
<accession>A0A9P7C6R8</accession>
<gene>
    <name evidence="2" type="ORF">G6F50_014769</name>
</gene>
<dbReference type="EMBL" id="JAANIU010007399">
    <property type="protein sequence ID" value="KAG1537915.1"/>
    <property type="molecule type" value="Genomic_DNA"/>
</dbReference>
<sequence>MRLSWPSGPGSAASVSIGGNGAVEVLPPPLPAATASVRSGSVASCALPLRTSHQGRRGPGTTSDPGWRGASE</sequence>
<evidence type="ECO:0000313" key="3">
    <source>
        <dbReference type="Proteomes" id="UP000740926"/>
    </source>
</evidence>
<comment type="caution">
    <text evidence="2">The sequence shown here is derived from an EMBL/GenBank/DDBJ whole genome shotgun (WGS) entry which is preliminary data.</text>
</comment>
<keyword evidence="3" id="KW-1185">Reference proteome</keyword>
<evidence type="ECO:0000256" key="1">
    <source>
        <dbReference type="SAM" id="MobiDB-lite"/>
    </source>
</evidence>
<name>A0A9P7C6R8_9FUNG</name>
<proteinExistence type="predicted"/>
<dbReference type="Proteomes" id="UP000740926">
    <property type="component" value="Unassembled WGS sequence"/>
</dbReference>
<organism evidence="2 3">
    <name type="scientific">Rhizopus delemar</name>
    <dbReference type="NCBI Taxonomy" id="936053"/>
    <lineage>
        <taxon>Eukaryota</taxon>
        <taxon>Fungi</taxon>
        <taxon>Fungi incertae sedis</taxon>
        <taxon>Mucoromycota</taxon>
        <taxon>Mucoromycotina</taxon>
        <taxon>Mucoromycetes</taxon>
        <taxon>Mucorales</taxon>
        <taxon>Mucorineae</taxon>
        <taxon>Rhizopodaceae</taxon>
        <taxon>Rhizopus</taxon>
    </lineage>
</organism>